<evidence type="ECO:0000259" key="10">
    <source>
        <dbReference type="PROSITE" id="PS51464"/>
    </source>
</evidence>
<name>A0ABS4KS68_9CLOT</name>
<gene>
    <name evidence="8" type="primary">glmS</name>
    <name evidence="11" type="ORF">J2Z42_001551</name>
</gene>
<evidence type="ECO:0000256" key="6">
    <source>
        <dbReference type="ARBA" id="ARBA00022737"/>
    </source>
</evidence>
<dbReference type="InterPro" id="IPR005855">
    <property type="entry name" value="GFAT"/>
</dbReference>
<keyword evidence="8" id="KW-0963">Cytoplasm</keyword>
<evidence type="ECO:0000256" key="1">
    <source>
        <dbReference type="ARBA" id="ARBA00001031"/>
    </source>
</evidence>
<dbReference type="EMBL" id="JAGGLM010000008">
    <property type="protein sequence ID" value="MBP2032872.1"/>
    <property type="molecule type" value="Genomic_DNA"/>
</dbReference>
<evidence type="ECO:0000259" key="9">
    <source>
        <dbReference type="PROSITE" id="PS51278"/>
    </source>
</evidence>
<comment type="function">
    <text evidence="8">Catalyzes the first step in hexosamine metabolism, converting fructose-6P into glucosamine-6P using glutamine as a nitrogen source.</text>
</comment>
<protein>
    <recommendedName>
        <fullName evidence="3 8">Glutamine--fructose-6-phosphate aminotransferase [isomerizing]</fullName>
        <ecNumber evidence="2 8">2.6.1.16</ecNumber>
    </recommendedName>
    <alternativeName>
        <fullName evidence="8">D-fructose-6-phosphate amidotransferase</fullName>
    </alternativeName>
    <alternativeName>
        <fullName evidence="8">GFAT</fullName>
    </alternativeName>
    <alternativeName>
        <fullName evidence="8">Glucosamine-6-phosphate synthase</fullName>
    </alternativeName>
    <alternativeName>
        <fullName evidence="8">Hexosephosphate aminotransferase</fullName>
    </alternativeName>
    <alternativeName>
        <fullName evidence="8">L-glutamine--D-fructose-6-phosphate amidotransferase</fullName>
    </alternativeName>
</protein>
<keyword evidence="5 8" id="KW-0808">Transferase</keyword>
<dbReference type="EC" id="2.6.1.16" evidence="2 8"/>
<dbReference type="HAMAP" id="MF_00164">
    <property type="entry name" value="GlmS"/>
    <property type="match status" value="1"/>
</dbReference>
<evidence type="ECO:0000313" key="11">
    <source>
        <dbReference type="EMBL" id="MBP2032872.1"/>
    </source>
</evidence>
<dbReference type="NCBIfam" id="NF001484">
    <property type="entry name" value="PRK00331.1"/>
    <property type="match status" value="1"/>
</dbReference>
<evidence type="ECO:0000313" key="12">
    <source>
        <dbReference type="Proteomes" id="UP001519307"/>
    </source>
</evidence>
<dbReference type="Gene3D" id="3.40.50.10490">
    <property type="entry name" value="Glucose-6-phosphate isomerase like protein, domain 1"/>
    <property type="match status" value="2"/>
</dbReference>
<dbReference type="GO" id="GO:0004360">
    <property type="term" value="F:glutamine-fructose-6-phosphate transaminase (isomerizing) activity"/>
    <property type="evidence" value="ECO:0007669"/>
    <property type="project" value="UniProtKB-EC"/>
</dbReference>
<dbReference type="Pfam" id="PF01380">
    <property type="entry name" value="SIS"/>
    <property type="match status" value="2"/>
</dbReference>
<evidence type="ECO:0000256" key="3">
    <source>
        <dbReference type="ARBA" id="ARBA00016090"/>
    </source>
</evidence>
<dbReference type="Gene3D" id="3.60.20.10">
    <property type="entry name" value="Glutamine Phosphoribosylpyrophosphate, subunit 1, domain 1"/>
    <property type="match status" value="1"/>
</dbReference>
<comment type="subunit">
    <text evidence="8">Homodimer.</text>
</comment>
<dbReference type="PROSITE" id="PS51464">
    <property type="entry name" value="SIS"/>
    <property type="match status" value="2"/>
</dbReference>
<comment type="subcellular location">
    <subcellularLocation>
        <location evidence="8">Cytoplasm</location>
    </subcellularLocation>
</comment>
<dbReference type="InterPro" id="IPR035490">
    <property type="entry name" value="GlmS/FrlB_SIS"/>
</dbReference>
<dbReference type="InterPro" id="IPR001347">
    <property type="entry name" value="SIS_dom"/>
</dbReference>
<proteinExistence type="inferred from homology"/>
<evidence type="ECO:0000256" key="7">
    <source>
        <dbReference type="ARBA" id="ARBA00022962"/>
    </source>
</evidence>
<feature type="domain" description="SIS" evidence="10">
    <location>
        <begin position="285"/>
        <end position="424"/>
    </location>
</feature>
<dbReference type="InterPro" id="IPR029055">
    <property type="entry name" value="Ntn_hydrolases_N"/>
</dbReference>
<dbReference type="Pfam" id="PF13522">
    <property type="entry name" value="GATase_6"/>
    <property type="match status" value="1"/>
</dbReference>
<dbReference type="SUPFAM" id="SSF56235">
    <property type="entry name" value="N-terminal nucleophile aminohydrolases (Ntn hydrolases)"/>
    <property type="match status" value="1"/>
</dbReference>
<dbReference type="PANTHER" id="PTHR10937">
    <property type="entry name" value="GLUCOSAMINE--FRUCTOSE-6-PHOSPHATE AMINOTRANSFERASE, ISOMERIZING"/>
    <property type="match status" value="1"/>
</dbReference>
<dbReference type="RefSeq" id="WP_209702034.1">
    <property type="nucleotide sequence ID" value="NZ_JAGGLM010000008.1"/>
</dbReference>
<keyword evidence="4 8" id="KW-0032">Aminotransferase</keyword>
<evidence type="ECO:0000256" key="2">
    <source>
        <dbReference type="ARBA" id="ARBA00012916"/>
    </source>
</evidence>
<dbReference type="PROSITE" id="PS51278">
    <property type="entry name" value="GATASE_TYPE_2"/>
    <property type="match status" value="1"/>
</dbReference>
<dbReference type="Proteomes" id="UP001519307">
    <property type="component" value="Unassembled WGS sequence"/>
</dbReference>
<evidence type="ECO:0000256" key="8">
    <source>
        <dbReference type="HAMAP-Rule" id="MF_00164"/>
    </source>
</evidence>
<evidence type="ECO:0000256" key="4">
    <source>
        <dbReference type="ARBA" id="ARBA00022576"/>
    </source>
</evidence>
<keyword evidence="7" id="KW-0315">Glutamine amidotransferase</keyword>
<dbReference type="CDD" id="cd00714">
    <property type="entry name" value="GFAT"/>
    <property type="match status" value="1"/>
</dbReference>
<feature type="domain" description="Glutamine amidotransferase type-2" evidence="9">
    <location>
        <begin position="2"/>
        <end position="217"/>
    </location>
</feature>
<keyword evidence="6" id="KW-0677">Repeat</keyword>
<dbReference type="CDD" id="cd05008">
    <property type="entry name" value="SIS_GlmS_GlmD_1"/>
    <property type="match status" value="1"/>
</dbReference>
<dbReference type="PANTHER" id="PTHR10937:SF0">
    <property type="entry name" value="GLUTAMINE--FRUCTOSE-6-PHOSPHATE TRANSAMINASE (ISOMERIZING)"/>
    <property type="match status" value="1"/>
</dbReference>
<dbReference type="InterPro" id="IPR017932">
    <property type="entry name" value="GATase_2_dom"/>
</dbReference>
<dbReference type="CDD" id="cd05009">
    <property type="entry name" value="SIS_GlmS_GlmD_2"/>
    <property type="match status" value="1"/>
</dbReference>
<dbReference type="SUPFAM" id="SSF53697">
    <property type="entry name" value="SIS domain"/>
    <property type="match status" value="1"/>
</dbReference>
<feature type="active site" description="For Fru-6P isomerization activity" evidence="8">
    <location>
        <position position="603"/>
    </location>
</feature>
<evidence type="ECO:0000256" key="5">
    <source>
        <dbReference type="ARBA" id="ARBA00022679"/>
    </source>
</evidence>
<sequence>MCGIVGFVGIDKASSVLLEGLSKLEYRGYDSAGVAVIDKDHINVIKCKGRLANLEKKLESHPLNGCVGIGHTRWATHGEPSDINAHPHSNADGTISVVHNGIIENYVELRNELKAKGYKFVSETDTEVIPQLIDYFYDGDLVDAVMKAASKLQGSYAIGVICSKEPGKLVAARKDSPLVVGVGKGEYFIASDIPALLNHTRDVYFLNDNEFVVMDNSGVKILDENKKEIKRDIYHVTWNANAAEKGGYDHFMAKEIHEQPKAIKDTMTSRIMKGKPVTLDNISLTKEQIDNIDKIYIVACGTAYHAGVVGKYAIEKLARIPVEVDVASEFRYREPIINKKTLMIIISQSGETADTLAALREAKAKGARVIAVTNVVGSTVSRETDDVLYTWAGPEIAVASTKAYVTQLIVMYTLALFFAQNKGTLSDSEIENLKAEMLTLPEKAEQVLENEDVVKDFASKNYAESDMFYIGRGLDYAVAMEGSLKLKEVSYIHSEAYAGGELKHGPIALIEKGTVVIAGATQQKLVEKMISNIKEVTTRGAKVLAFALEGSKEVKDVVDSVIYVPKVIDVFAPVLSVIPLQLLAYYMAIKKGCDVDKPRNLAKSVTVE</sequence>
<feature type="initiator methionine" description="Removed" evidence="8">
    <location>
        <position position="1"/>
    </location>
</feature>
<comment type="caution">
    <text evidence="11">The sequence shown here is derived from an EMBL/GenBank/DDBJ whole genome shotgun (WGS) entry which is preliminary data.</text>
</comment>
<dbReference type="InterPro" id="IPR046348">
    <property type="entry name" value="SIS_dom_sf"/>
</dbReference>
<dbReference type="InterPro" id="IPR047084">
    <property type="entry name" value="GFAT_N"/>
</dbReference>
<keyword evidence="12" id="KW-1185">Reference proteome</keyword>
<feature type="active site" description="Nucleophile; for GATase activity" evidence="8">
    <location>
        <position position="2"/>
    </location>
</feature>
<reference evidence="11 12" key="1">
    <citation type="submission" date="2021-03" db="EMBL/GenBank/DDBJ databases">
        <title>Genomic Encyclopedia of Type Strains, Phase IV (KMG-IV): sequencing the most valuable type-strain genomes for metagenomic binning, comparative biology and taxonomic classification.</title>
        <authorList>
            <person name="Goeker M."/>
        </authorList>
    </citation>
    <scope>NUCLEOTIDE SEQUENCE [LARGE SCALE GENOMIC DNA]</scope>
    <source>
        <strain evidence="11 12">DSM 28783</strain>
    </source>
</reference>
<organism evidence="11 12">
    <name type="scientific">Clostridium algifaecis</name>
    <dbReference type="NCBI Taxonomy" id="1472040"/>
    <lineage>
        <taxon>Bacteria</taxon>
        <taxon>Bacillati</taxon>
        <taxon>Bacillota</taxon>
        <taxon>Clostridia</taxon>
        <taxon>Eubacteriales</taxon>
        <taxon>Clostridiaceae</taxon>
        <taxon>Clostridium</taxon>
    </lineage>
</organism>
<dbReference type="InterPro" id="IPR035466">
    <property type="entry name" value="GlmS/AgaS_SIS"/>
</dbReference>
<dbReference type="NCBIfam" id="TIGR01135">
    <property type="entry name" value="glmS"/>
    <property type="match status" value="1"/>
</dbReference>
<feature type="domain" description="SIS" evidence="10">
    <location>
        <begin position="453"/>
        <end position="598"/>
    </location>
</feature>
<comment type="catalytic activity">
    <reaction evidence="1 8">
        <text>D-fructose 6-phosphate + L-glutamine = D-glucosamine 6-phosphate + L-glutamate</text>
        <dbReference type="Rhea" id="RHEA:13237"/>
        <dbReference type="ChEBI" id="CHEBI:29985"/>
        <dbReference type="ChEBI" id="CHEBI:58359"/>
        <dbReference type="ChEBI" id="CHEBI:58725"/>
        <dbReference type="ChEBI" id="CHEBI:61527"/>
        <dbReference type="EC" id="2.6.1.16"/>
    </reaction>
</comment>
<accession>A0ABS4KS68</accession>